<dbReference type="EMBL" id="RCBY01000138">
    <property type="protein sequence ID" value="RQH34180.1"/>
    <property type="molecule type" value="Genomic_DNA"/>
</dbReference>
<dbReference type="Proteomes" id="UP000269154">
    <property type="component" value="Unassembled WGS sequence"/>
</dbReference>
<evidence type="ECO:0000313" key="5">
    <source>
        <dbReference type="EMBL" id="RQH34180.1"/>
    </source>
</evidence>
<gene>
    <name evidence="5" type="ORF">D5R40_21050</name>
</gene>
<dbReference type="InterPro" id="IPR027417">
    <property type="entry name" value="P-loop_NTPase"/>
</dbReference>
<keyword evidence="1" id="KW-0813">Transport</keyword>
<comment type="caution">
    <text evidence="5">The sequence shown here is derived from an EMBL/GenBank/DDBJ whole genome shotgun (WGS) entry which is preliminary data.</text>
</comment>
<dbReference type="RefSeq" id="WP_124143376.1">
    <property type="nucleotide sequence ID" value="NZ_CAWOKI010000335.1"/>
</dbReference>
<dbReference type="GO" id="GO:0016887">
    <property type="term" value="F:ATP hydrolysis activity"/>
    <property type="evidence" value="ECO:0007669"/>
    <property type="project" value="InterPro"/>
</dbReference>
<dbReference type="CDD" id="cd03260">
    <property type="entry name" value="ABC_PstB_phosphate_transporter"/>
    <property type="match status" value="1"/>
</dbReference>
<dbReference type="SMART" id="SM00382">
    <property type="entry name" value="AAA"/>
    <property type="match status" value="1"/>
</dbReference>
<evidence type="ECO:0000259" key="4">
    <source>
        <dbReference type="PROSITE" id="PS50893"/>
    </source>
</evidence>
<dbReference type="PANTHER" id="PTHR43423">
    <property type="entry name" value="ABC TRANSPORTER I FAMILY MEMBER 17"/>
    <property type="match status" value="1"/>
</dbReference>
<dbReference type="InterPro" id="IPR003593">
    <property type="entry name" value="AAA+_ATPase"/>
</dbReference>
<evidence type="ECO:0000256" key="2">
    <source>
        <dbReference type="ARBA" id="ARBA00022741"/>
    </source>
</evidence>
<sequence>MPESQQNLSKQKSAPALSADNVSVFYGDFKAVKDVSMEIPKNQVTAFIGPSGCGKSTLLRCFNRLNDLISIFHLEGRILYHNQNIYDSDVDPVEVRRRIGMVFQKPNPFPKSIYDNIAYGVRINGLAKSKEEMDEIVERSLRQAVLWDEVKDKLGQSGFALSGGQQQRLCIARAVAVSPDVVLMDEPCASLDPISTIKVEELINELKENYTIIIVTHNMQQATRVADVTAFFNAKAAEGGKRFGYLVEFDKTHNIFQNPKEEATQQYVSGRFG</sequence>
<dbReference type="GO" id="GO:0005524">
    <property type="term" value="F:ATP binding"/>
    <property type="evidence" value="ECO:0007669"/>
    <property type="project" value="UniProtKB-KW"/>
</dbReference>
<dbReference type="PROSITE" id="PS50893">
    <property type="entry name" value="ABC_TRANSPORTER_2"/>
    <property type="match status" value="1"/>
</dbReference>
<dbReference type="PANTHER" id="PTHR43423:SF1">
    <property type="entry name" value="ABC TRANSPORTER I FAMILY MEMBER 17"/>
    <property type="match status" value="1"/>
</dbReference>
<dbReference type="PROSITE" id="PS00211">
    <property type="entry name" value="ABC_TRANSPORTER_1"/>
    <property type="match status" value="1"/>
</dbReference>
<dbReference type="GO" id="GO:0005315">
    <property type="term" value="F:phosphate transmembrane transporter activity"/>
    <property type="evidence" value="ECO:0007669"/>
    <property type="project" value="InterPro"/>
</dbReference>
<reference evidence="5 6" key="1">
    <citation type="journal article" date="2018" name="ACS Chem. Biol.">
        <title>Ketoreductase domain dysfunction expands chemodiversity: malyngamide biosynthesis in the cyanobacterium Okeania hirsuta.</title>
        <authorList>
            <person name="Moss N.A."/>
            <person name="Leao T."/>
            <person name="Rankin M."/>
            <person name="McCullough T.M."/>
            <person name="Qu P."/>
            <person name="Korobeynikov A."/>
            <person name="Smith J.L."/>
            <person name="Gerwick L."/>
            <person name="Gerwick W.H."/>
        </authorList>
    </citation>
    <scope>NUCLEOTIDE SEQUENCE [LARGE SCALE GENOMIC DNA]</scope>
    <source>
        <strain evidence="5 6">PAB10Feb10-1</strain>
    </source>
</reference>
<evidence type="ECO:0000313" key="6">
    <source>
        <dbReference type="Proteomes" id="UP000269154"/>
    </source>
</evidence>
<dbReference type="GO" id="GO:0016020">
    <property type="term" value="C:membrane"/>
    <property type="evidence" value="ECO:0007669"/>
    <property type="project" value="InterPro"/>
</dbReference>
<name>A0A3N6PFI5_9CYAN</name>
<dbReference type="InterPro" id="IPR005670">
    <property type="entry name" value="PstB-like"/>
</dbReference>
<dbReference type="NCBIfam" id="TIGR00972">
    <property type="entry name" value="3a0107s01c2"/>
    <property type="match status" value="1"/>
</dbReference>
<accession>A0A3N6PFI5</accession>
<dbReference type="Pfam" id="PF00005">
    <property type="entry name" value="ABC_tran"/>
    <property type="match status" value="1"/>
</dbReference>
<protein>
    <submittedName>
        <fullName evidence="5">Phosphate ABC transporter ATP-binding protein</fullName>
    </submittedName>
</protein>
<dbReference type="InterPro" id="IPR017871">
    <property type="entry name" value="ABC_transporter-like_CS"/>
</dbReference>
<keyword evidence="3 5" id="KW-0067">ATP-binding</keyword>
<dbReference type="SUPFAM" id="SSF52540">
    <property type="entry name" value="P-loop containing nucleoside triphosphate hydrolases"/>
    <property type="match status" value="1"/>
</dbReference>
<keyword evidence="2" id="KW-0547">Nucleotide-binding</keyword>
<dbReference type="AlphaFoldDB" id="A0A3N6PFI5"/>
<proteinExistence type="predicted"/>
<dbReference type="Gene3D" id="3.40.50.300">
    <property type="entry name" value="P-loop containing nucleotide triphosphate hydrolases"/>
    <property type="match status" value="1"/>
</dbReference>
<feature type="domain" description="ABC transporter" evidence="4">
    <location>
        <begin position="17"/>
        <end position="259"/>
    </location>
</feature>
<evidence type="ECO:0000256" key="3">
    <source>
        <dbReference type="ARBA" id="ARBA00022840"/>
    </source>
</evidence>
<dbReference type="InterPro" id="IPR003439">
    <property type="entry name" value="ABC_transporter-like_ATP-bd"/>
</dbReference>
<dbReference type="OrthoDB" id="9802185at2"/>
<keyword evidence="6" id="KW-1185">Reference proteome</keyword>
<organism evidence="5 6">
    <name type="scientific">Okeania hirsuta</name>
    <dbReference type="NCBI Taxonomy" id="1458930"/>
    <lineage>
        <taxon>Bacteria</taxon>
        <taxon>Bacillati</taxon>
        <taxon>Cyanobacteriota</taxon>
        <taxon>Cyanophyceae</taxon>
        <taxon>Oscillatoriophycideae</taxon>
        <taxon>Oscillatoriales</taxon>
        <taxon>Microcoleaceae</taxon>
        <taxon>Okeania</taxon>
    </lineage>
</organism>
<dbReference type="GO" id="GO:0035435">
    <property type="term" value="P:phosphate ion transmembrane transport"/>
    <property type="evidence" value="ECO:0007669"/>
    <property type="project" value="InterPro"/>
</dbReference>
<evidence type="ECO:0000256" key="1">
    <source>
        <dbReference type="ARBA" id="ARBA00022448"/>
    </source>
</evidence>